<dbReference type="AlphaFoldDB" id="A0A8I6SKB9"/>
<name>A0A8I6SKB9_CIMLE</name>
<dbReference type="SMART" id="SM00276">
    <property type="entry name" value="GLECT"/>
    <property type="match status" value="2"/>
</dbReference>
<dbReference type="SMART" id="SM00908">
    <property type="entry name" value="Gal-bind_lectin"/>
    <property type="match status" value="2"/>
</dbReference>
<proteinExistence type="predicted"/>
<keyword evidence="5" id="KW-1185">Reference proteome</keyword>
<dbReference type="SUPFAM" id="SSF49899">
    <property type="entry name" value="Concanavalin A-like lectins/glucanases"/>
    <property type="match status" value="2"/>
</dbReference>
<dbReference type="RefSeq" id="XP_024084012.1">
    <property type="nucleotide sequence ID" value="XM_024228244.1"/>
</dbReference>
<evidence type="ECO:0000313" key="5">
    <source>
        <dbReference type="Proteomes" id="UP000494040"/>
    </source>
</evidence>
<evidence type="ECO:0000313" key="4">
    <source>
        <dbReference type="EnsemblMetazoa" id="XP_024084012.1"/>
    </source>
</evidence>
<protein>
    <recommendedName>
        <fullName evidence="2">Galectin</fullName>
    </recommendedName>
</protein>
<dbReference type="InterPro" id="IPR013320">
    <property type="entry name" value="ConA-like_dom_sf"/>
</dbReference>
<feature type="domain" description="Galectin" evidence="3">
    <location>
        <begin position="203"/>
        <end position="347"/>
    </location>
</feature>
<dbReference type="OMA" id="NPGQHIT"/>
<evidence type="ECO:0000259" key="3">
    <source>
        <dbReference type="PROSITE" id="PS51304"/>
    </source>
</evidence>
<dbReference type="Proteomes" id="UP000494040">
    <property type="component" value="Unassembled WGS sequence"/>
</dbReference>
<dbReference type="OrthoDB" id="5795596at2759"/>
<dbReference type="InterPro" id="IPR044156">
    <property type="entry name" value="Galectin-like"/>
</dbReference>
<accession>A0A8I6SKB9</accession>
<dbReference type="GeneID" id="106672438"/>
<dbReference type="InterPro" id="IPR001079">
    <property type="entry name" value="Galectin_CRD"/>
</dbReference>
<dbReference type="PROSITE" id="PS51304">
    <property type="entry name" value="GALECTIN"/>
    <property type="match status" value="2"/>
</dbReference>
<reference evidence="4" key="1">
    <citation type="submission" date="2022-01" db="UniProtKB">
        <authorList>
            <consortium name="EnsemblMetazoa"/>
        </authorList>
    </citation>
    <scope>IDENTIFICATION</scope>
</reference>
<dbReference type="GO" id="GO:0030246">
    <property type="term" value="F:carbohydrate binding"/>
    <property type="evidence" value="ECO:0007669"/>
    <property type="project" value="UniProtKB-UniRule"/>
</dbReference>
<keyword evidence="1 2" id="KW-0430">Lectin</keyword>
<evidence type="ECO:0000256" key="2">
    <source>
        <dbReference type="RuleBase" id="RU102079"/>
    </source>
</evidence>
<dbReference type="PANTHER" id="PTHR11346">
    <property type="entry name" value="GALECTIN"/>
    <property type="match status" value="1"/>
</dbReference>
<dbReference type="Pfam" id="PF00337">
    <property type="entry name" value="Gal-bind_lectin"/>
    <property type="match status" value="2"/>
</dbReference>
<dbReference type="Gene3D" id="2.60.120.200">
    <property type="match status" value="2"/>
</dbReference>
<evidence type="ECO:0000256" key="1">
    <source>
        <dbReference type="ARBA" id="ARBA00022734"/>
    </source>
</evidence>
<dbReference type="GO" id="GO:0016936">
    <property type="term" value="F:galactoside binding"/>
    <property type="evidence" value="ECO:0007669"/>
    <property type="project" value="TreeGrafter"/>
</dbReference>
<feature type="domain" description="Galectin" evidence="3">
    <location>
        <begin position="38"/>
        <end position="170"/>
    </location>
</feature>
<dbReference type="EnsemblMetazoa" id="XM_024228244.1">
    <property type="protein sequence ID" value="XP_024084012.1"/>
    <property type="gene ID" value="LOC106672438"/>
</dbReference>
<sequence length="354" mass="41063">MSEEEVECAEEALNYDFDFELFESEEDVVNLDDPVVPFLHHFKYPLGLKSDLLVEGEILDNADRFNIDLCQSTDSGKNVALHFSVRLNLNYVARNTLLKGLWGPEEGYSMGKIPFKKGERFIIEIFLIKEHFLISVNSTHFCRYVHRVPPLYIDSLEIYGDVKLRRVELSKRDVYPTILSFHDYNLLGTHLRNSTNTAWLTPLNYKFEDILSPGWKIVINGRVKLLPHRINFNLQSGPHVYPSPLVGLHLSVRWNGKGDDTIVFNTKDENWNQEIVTPMELLFCPGRKFELQISIKSEYFKLKVDSTPLPFYPCRLTSKYVPVLNFLNTLYIEGDAEIFNIKSVRPEHNGQQFL</sequence>
<dbReference type="CDD" id="cd00070">
    <property type="entry name" value="GLECT"/>
    <property type="match status" value="1"/>
</dbReference>
<organism evidence="4 5">
    <name type="scientific">Cimex lectularius</name>
    <name type="common">Bed bug</name>
    <name type="synonym">Acanthia lectularia</name>
    <dbReference type="NCBI Taxonomy" id="79782"/>
    <lineage>
        <taxon>Eukaryota</taxon>
        <taxon>Metazoa</taxon>
        <taxon>Ecdysozoa</taxon>
        <taxon>Arthropoda</taxon>
        <taxon>Hexapoda</taxon>
        <taxon>Insecta</taxon>
        <taxon>Pterygota</taxon>
        <taxon>Neoptera</taxon>
        <taxon>Paraneoptera</taxon>
        <taxon>Hemiptera</taxon>
        <taxon>Heteroptera</taxon>
        <taxon>Panheteroptera</taxon>
        <taxon>Cimicomorpha</taxon>
        <taxon>Cimicidae</taxon>
        <taxon>Cimex</taxon>
    </lineage>
</organism>
<dbReference type="PANTHER" id="PTHR11346:SF147">
    <property type="entry name" value="GALECTIN"/>
    <property type="match status" value="1"/>
</dbReference>